<evidence type="ECO:0000256" key="1">
    <source>
        <dbReference type="ARBA" id="ARBA00022722"/>
    </source>
</evidence>
<accession>A0A1C7MWZ3</accession>
<proteinExistence type="predicted"/>
<dbReference type="Gene3D" id="3.30.420.10">
    <property type="entry name" value="Ribonuclease H-like superfamily/Ribonuclease H"/>
    <property type="match status" value="1"/>
</dbReference>
<evidence type="ECO:0000256" key="3">
    <source>
        <dbReference type="ARBA" id="ARBA00022801"/>
    </source>
</evidence>
<dbReference type="PANTHER" id="PTHR13620:SF109">
    <property type="entry name" value="3'-5' EXONUCLEASE"/>
    <property type="match status" value="1"/>
</dbReference>
<dbReference type="Proteomes" id="UP000093000">
    <property type="component" value="Unassembled WGS sequence"/>
</dbReference>
<evidence type="ECO:0000256" key="2">
    <source>
        <dbReference type="ARBA" id="ARBA00022723"/>
    </source>
</evidence>
<keyword evidence="2" id="KW-0479">Metal-binding</keyword>
<comment type="caution">
    <text evidence="5">The sequence shown here is derived from an EMBL/GenBank/DDBJ whole genome shotgun (WGS) entry which is preliminary data.</text>
</comment>
<keyword evidence="1" id="KW-0540">Nuclease</keyword>
<keyword evidence="6" id="KW-1185">Reference proteome</keyword>
<dbReference type="InterPro" id="IPR012337">
    <property type="entry name" value="RNaseH-like_sf"/>
</dbReference>
<protein>
    <recommendedName>
        <fullName evidence="7">3'-5' exonuclease domain-containing protein</fullName>
    </recommendedName>
</protein>
<evidence type="ECO:0000313" key="5">
    <source>
        <dbReference type="EMBL" id="OBZ81405.1"/>
    </source>
</evidence>
<dbReference type="InterPro" id="IPR051132">
    <property type="entry name" value="3-5_Exonuclease_domain"/>
</dbReference>
<evidence type="ECO:0000256" key="4">
    <source>
        <dbReference type="ARBA" id="ARBA00022839"/>
    </source>
</evidence>
<keyword evidence="3" id="KW-0378">Hydrolase</keyword>
<dbReference type="AlphaFoldDB" id="A0A1C7MWZ3"/>
<dbReference type="PANTHER" id="PTHR13620">
    <property type="entry name" value="3-5 EXONUCLEASE"/>
    <property type="match status" value="1"/>
</dbReference>
<dbReference type="GO" id="GO:0003676">
    <property type="term" value="F:nucleic acid binding"/>
    <property type="evidence" value="ECO:0007669"/>
    <property type="project" value="InterPro"/>
</dbReference>
<dbReference type="SUPFAM" id="SSF53098">
    <property type="entry name" value="Ribonuclease H-like"/>
    <property type="match status" value="1"/>
</dbReference>
<evidence type="ECO:0008006" key="7">
    <source>
        <dbReference type="Google" id="ProtNLM"/>
    </source>
</evidence>
<dbReference type="GO" id="GO:0046872">
    <property type="term" value="F:metal ion binding"/>
    <property type="evidence" value="ECO:0007669"/>
    <property type="project" value="UniProtKB-KW"/>
</dbReference>
<dbReference type="InterPro" id="IPR036397">
    <property type="entry name" value="RNaseH_sf"/>
</dbReference>
<evidence type="ECO:0000313" key="6">
    <source>
        <dbReference type="Proteomes" id="UP000093000"/>
    </source>
</evidence>
<dbReference type="OrthoDB" id="1920326at2759"/>
<organism evidence="5 6">
    <name type="scientific">Choanephora cucurbitarum</name>
    <dbReference type="NCBI Taxonomy" id="101091"/>
    <lineage>
        <taxon>Eukaryota</taxon>
        <taxon>Fungi</taxon>
        <taxon>Fungi incertae sedis</taxon>
        <taxon>Mucoromycota</taxon>
        <taxon>Mucoromycotina</taxon>
        <taxon>Mucoromycetes</taxon>
        <taxon>Mucorales</taxon>
        <taxon>Mucorineae</taxon>
        <taxon>Choanephoraceae</taxon>
        <taxon>Choanephoroideae</taxon>
        <taxon>Choanephora</taxon>
    </lineage>
</organism>
<dbReference type="InParanoid" id="A0A1C7MWZ3"/>
<reference evidence="5 6" key="1">
    <citation type="submission" date="2016-03" db="EMBL/GenBank/DDBJ databases">
        <title>Choanephora cucurbitarum.</title>
        <authorList>
            <person name="Min B."/>
            <person name="Park H."/>
            <person name="Park J.-H."/>
            <person name="Shin H.-D."/>
            <person name="Choi I.-G."/>
        </authorList>
    </citation>
    <scope>NUCLEOTIDE SEQUENCE [LARGE SCALE GENOMIC DNA]</scope>
    <source>
        <strain evidence="5 6">KUS-F28377</strain>
    </source>
</reference>
<name>A0A1C7MWZ3_9FUNG</name>
<gene>
    <name evidence="5" type="ORF">A0J61_10547</name>
</gene>
<dbReference type="GO" id="GO:0008408">
    <property type="term" value="F:3'-5' exonuclease activity"/>
    <property type="evidence" value="ECO:0007669"/>
    <property type="project" value="UniProtKB-ARBA"/>
</dbReference>
<dbReference type="EMBL" id="LUGH01001229">
    <property type="protein sequence ID" value="OBZ81405.1"/>
    <property type="molecule type" value="Genomic_DNA"/>
</dbReference>
<keyword evidence="4" id="KW-0269">Exonuclease</keyword>
<sequence length="157" mass="17576">MYDTGGELELSLFCFNRNAISSNRKSLSDIYSTVLGFHLPKNNDVRLSNWEALELSDQQKHYAALDAYGAIVVYKSVKYMKLVNEPVSRSTCSGTFVGIYPENSSKLIAATVFGHICNPDDDKSYFCSVPSNISVSTERNNLALIKFVDVKRPDYIL</sequence>